<evidence type="ECO:0000256" key="3">
    <source>
        <dbReference type="ARBA" id="ARBA00022722"/>
    </source>
</evidence>
<dbReference type="GO" id="GO:0003677">
    <property type="term" value="F:DNA binding"/>
    <property type="evidence" value="ECO:0007669"/>
    <property type="project" value="UniProtKB-KW"/>
</dbReference>
<dbReference type="InterPro" id="IPR002716">
    <property type="entry name" value="PIN_dom"/>
</dbReference>
<sequence>MAKTWLINTNILVDVWQADANFGPASLAVLERLGAANVLVINPVIYAEVAAWIDSKERLDSLLPEDIFRNEPIPADAAFLAGRAFRCYKERGGTKPRMLADFLIGAHAAVCGYGLVSRDSGNCSYFEIELLDPAGNTE</sequence>
<name>A0A2W4SLG4_9GAMM</name>
<keyword evidence="5" id="KW-0378">Hydrolase</keyword>
<dbReference type="GO" id="GO:0016787">
    <property type="term" value="F:hydrolase activity"/>
    <property type="evidence" value="ECO:0007669"/>
    <property type="project" value="UniProtKB-KW"/>
</dbReference>
<keyword evidence="3" id="KW-0540">Nuclease</keyword>
<evidence type="ECO:0000256" key="5">
    <source>
        <dbReference type="ARBA" id="ARBA00022801"/>
    </source>
</evidence>
<keyword evidence="2" id="KW-1277">Toxin-antitoxin system</keyword>
<dbReference type="PANTHER" id="PTHR33653:SF1">
    <property type="entry name" value="RIBONUCLEASE VAPC2"/>
    <property type="match status" value="1"/>
</dbReference>
<keyword evidence="6" id="KW-0460">Magnesium</keyword>
<accession>A0A2W4SLG4</accession>
<reference evidence="9 10" key="1">
    <citation type="journal article" date="2018" name="Aquat. Microb. Ecol.">
        <title>Gammaproteobacterial methanotrophs dominate.</title>
        <authorList>
            <person name="Rissanen A.J."/>
            <person name="Saarenheimo J."/>
            <person name="Tiirola M."/>
            <person name="Peura S."/>
            <person name="Aalto S.L."/>
            <person name="Karvinen A."/>
            <person name="Nykanen H."/>
        </authorList>
    </citation>
    <scope>NUCLEOTIDE SEQUENCE [LARGE SCALE GENOMIC DNA]</scope>
    <source>
        <strain evidence="9">AMbin10</strain>
    </source>
</reference>
<dbReference type="EMBL" id="QJPH01000489">
    <property type="protein sequence ID" value="PZN72407.1"/>
    <property type="molecule type" value="Genomic_DNA"/>
</dbReference>
<evidence type="ECO:0000313" key="10">
    <source>
        <dbReference type="Proteomes" id="UP000249396"/>
    </source>
</evidence>
<dbReference type="InterPro" id="IPR050556">
    <property type="entry name" value="Type_II_TA_system_RNase"/>
</dbReference>
<evidence type="ECO:0000256" key="2">
    <source>
        <dbReference type="ARBA" id="ARBA00022649"/>
    </source>
</evidence>
<dbReference type="GO" id="GO:0046872">
    <property type="term" value="F:metal ion binding"/>
    <property type="evidence" value="ECO:0007669"/>
    <property type="project" value="UniProtKB-KW"/>
</dbReference>
<comment type="cofactor">
    <cofactor evidence="1">
        <name>Mg(2+)</name>
        <dbReference type="ChEBI" id="CHEBI:18420"/>
    </cofactor>
</comment>
<evidence type="ECO:0000256" key="6">
    <source>
        <dbReference type="ARBA" id="ARBA00022842"/>
    </source>
</evidence>
<protein>
    <submittedName>
        <fullName evidence="9">DNA-binding protein</fullName>
    </submittedName>
</protein>
<dbReference type="GO" id="GO:0004518">
    <property type="term" value="F:nuclease activity"/>
    <property type="evidence" value="ECO:0007669"/>
    <property type="project" value="UniProtKB-KW"/>
</dbReference>
<gene>
    <name evidence="9" type="ORF">DM484_24590</name>
</gene>
<evidence type="ECO:0000256" key="1">
    <source>
        <dbReference type="ARBA" id="ARBA00001946"/>
    </source>
</evidence>
<proteinExistence type="inferred from homology"/>
<organism evidence="9 10">
    <name type="scientific">Candidatus Methylumidiphilus alinenensis</name>
    <dbReference type="NCBI Taxonomy" id="2202197"/>
    <lineage>
        <taxon>Bacteria</taxon>
        <taxon>Pseudomonadati</taxon>
        <taxon>Pseudomonadota</taxon>
        <taxon>Gammaproteobacteria</taxon>
        <taxon>Methylococcales</taxon>
        <taxon>Candidatus Methylumidiphilus</taxon>
    </lineage>
</organism>
<dbReference type="Proteomes" id="UP000249396">
    <property type="component" value="Unassembled WGS sequence"/>
</dbReference>
<dbReference type="AlphaFoldDB" id="A0A2W4SLG4"/>
<dbReference type="Gene3D" id="3.40.50.1010">
    <property type="entry name" value="5'-nuclease"/>
    <property type="match status" value="1"/>
</dbReference>
<comment type="caution">
    <text evidence="9">The sequence shown here is derived from an EMBL/GenBank/DDBJ whole genome shotgun (WGS) entry which is preliminary data.</text>
</comment>
<feature type="domain" description="PIN" evidence="8">
    <location>
        <begin position="7"/>
        <end position="120"/>
    </location>
</feature>
<dbReference type="SUPFAM" id="SSF88723">
    <property type="entry name" value="PIN domain-like"/>
    <property type="match status" value="1"/>
</dbReference>
<evidence type="ECO:0000259" key="8">
    <source>
        <dbReference type="Pfam" id="PF01850"/>
    </source>
</evidence>
<keyword evidence="4" id="KW-0479">Metal-binding</keyword>
<comment type="similarity">
    <text evidence="7">Belongs to the PINc/VapC protein family.</text>
</comment>
<evidence type="ECO:0000313" key="9">
    <source>
        <dbReference type="EMBL" id="PZN72407.1"/>
    </source>
</evidence>
<evidence type="ECO:0000256" key="4">
    <source>
        <dbReference type="ARBA" id="ARBA00022723"/>
    </source>
</evidence>
<dbReference type="InterPro" id="IPR029060">
    <property type="entry name" value="PIN-like_dom_sf"/>
</dbReference>
<keyword evidence="9" id="KW-0238">DNA-binding</keyword>
<dbReference type="Pfam" id="PF01850">
    <property type="entry name" value="PIN"/>
    <property type="match status" value="1"/>
</dbReference>
<dbReference type="PANTHER" id="PTHR33653">
    <property type="entry name" value="RIBONUCLEASE VAPC2"/>
    <property type="match status" value="1"/>
</dbReference>
<evidence type="ECO:0000256" key="7">
    <source>
        <dbReference type="ARBA" id="ARBA00038093"/>
    </source>
</evidence>